<name>A0ABP0G4Z4_CLALP</name>
<keyword evidence="1 4" id="KW-0547">Nucleotide-binding</keyword>
<feature type="domain" description="Protein kinase" evidence="6">
    <location>
        <begin position="18"/>
        <end position="307"/>
    </location>
</feature>
<dbReference type="SUPFAM" id="SSF46785">
    <property type="entry name" value="Winged helix' DNA-binding domain"/>
    <property type="match status" value="2"/>
</dbReference>
<dbReference type="PROSITE" id="PS50011">
    <property type="entry name" value="PROTEIN_KINASE_DOM"/>
    <property type="match status" value="1"/>
</dbReference>
<feature type="region of interest" description="Disordered" evidence="5">
    <location>
        <begin position="482"/>
        <end position="509"/>
    </location>
</feature>
<dbReference type="Proteomes" id="UP001642483">
    <property type="component" value="Unassembled WGS sequence"/>
</dbReference>
<dbReference type="SUPFAM" id="SSF56112">
    <property type="entry name" value="Protein kinase-like (PK-like)"/>
    <property type="match status" value="1"/>
</dbReference>
<dbReference type="EMBL" id="CAWYQH010000103">
    <property type="protein sequence ID" value="CAK8686873.1"/>
    <property type="molecule type" value="Genomic_DNA"/>
</dbReference>
<sequence>MLPSSLPSYEAGSLLTSENEDDLIGHGSFAYVRKCENPELGVVIAKCFSIEGSSAKHKNAFEKVAREVTILAHLKHKNIIRIIGTTQWSKCIGIIMEYANNSNLEDILLEYIDLDIPWALRLRFTDNVANGLKYLHHGDSKRAFVHGDLKPQNILIDSDLVAKLADFGSMNIRKATGALSGSISVTSSTQHTPLYSAPELLKDPTDQRQPSMDVYSLGMVIYEIVTRHGAYGGCPGIIQDLIKERGQKPDLKHVQKVKSELQDKPQDFMIFQLLETLMEQCWNFEVNSRPDINEVHHKTNTKCQEVLKEVTDSFENIKNELNKKLKNNASGRKTALCNFAPPFDKAFTNDQASHSDAFESIQSCAEVPKEVQQQTSSQAKADQSVDVSGLKRHILETLERSYPQAVPLTIISKTSPCKKKEVNHLLYAMKQEGFVEKTKAQPPEWKLVKDQTLSHQYKENTNGAASSVAEEIKDLSTGVQSLEFSKPPSSLPSSPFPSPPTDNQRIGNGGSLEETLLSILESKYPNAVPLLDIVKQSHQERKTVNKALYGMENRDLVRKTQKSPPHWCLIKIIRCSKRSGTA</sequence>
<dbReference type="InterPro" id="IPR051681">
    <property type="entry name" value="Ser/Thr_Kinases-Pseudokinases"/>
</dbReference>
<dbReference type="InterPro" id="IPR011009">
    <property type="entry name" value="Kinase-like_dom_sf"/>
</dbReference>
<evidence type="ECO:0000259" key="7">
    <source>
        <dbReference type="PROSITE" id="PS50139"/>
    </source>
</evidence>
<gene>
    <name evidence="8" type="ORF">CVLEPA_LOCUS18909</name>
</gene>
<dbReference type="PANTHER" id="PTHR44329">
    <property type="entry name" value="SERINE/THREONINE-PROTEIN KINASE TNNI3K-RELATED"/>
    <property type="match status" value="1"/>
</dbReference>
<evidence type="ECO:0000256" key="4">
    <source>
        <dbReference type="PROSITE-ProRule" id="PRU10141"/>
    </source>
</evidence>
<dbReference type="Pfam" id="PF22979">
    <property type="entry name" value="HTH_69"/>
    <property type="match status" value="1"/>
</dbReference>
<dbReference type="InterPro" id="IPR000719">
    <property type="entry name" value="Prot_kinase_dom"/>
</dbReference>
<keyword evidence="2 4" id="KW-0067">ATP-binding</keyword>
<comment type="caution">
    <text evidence="8">The sequence shown here is derived from an EMBL/GenBank/DDBJ whole genome shotgun (WGS) entry which is preliminary data.</text>
</comment>
<organism evidence="8 9">
    <name type="scientific">Clavelina lepadiformis</name>
    <name type="common">Light-bulb sea squirt</name>
    <name type="synonym">Ascidia lepadiformis</name>
    <dbReference type="NCBI Taxonomy" id="159417"/>
    <lineage>
        <taxon>Eukaryota</taxon>
        <taxon>Metazoa</taxon>
        <taxon>Chordata</taxon>
        <taxon>Tunicata</taxon>
        <taxon>Ascidiacea</taxon>
        <taxon>Aplousobranchia</taxon>
        <taxon>Clavelinidae</taxon>
        <taxon>Clavelina</taxon>
    </lineage>
</organism>
<dbReference type="SMART" id="SM00220">
    <property type="entry name" value="S_TKc"/>
    <property type="match status" value="1"/>
</dbReference>
<evidence type="ECO:0000256" key="3">
    <source>
        <dbReference type="ARBA" id="ARBA00022884"/>
    </source>
</evidence>
<evidence type="ECO:0000256" key="5">
    <source>
        <dbReference type="SAM" id="MobiDB-lite"/>
    </source>
</evidence>
<evidence type="ECO:0000313" key="9">
    <source>
        <dbReference type="Proteomes" id="UP001642483"/>
    </source>
</evidence>
<protein>
    <submittedName>
        <fullName evidence="8">Uncharacterized protein</fullName>
    </submittedName>
</protein>
<dbReference type="PROSITE" id="PS00107">
    <property type="entry name" value="PROTEIN_KINASE_ATP"/>
    <property type="match status" value="1"/>
</dbReference>
<dbReference type="PROSITE" id="PS00108">
    <property type="entry name" value="PROTEIN_KINASE_ST"/>
    <property type="match status" value="1"/>
</dbReference>
<evidence type="ECO:0000256" key="2">
    <source>
        <dbReference type="ARBA" id="ARBA00022840"/>
    </source>
</evidence>
<keyword evidence="3" id="KW-0694">RNA-binding</keyword>
<dbReference type="Gene3D" id="1.10.10.10">
    <property type="entry name" value="Winged helix-like DNA-binding domain superfamily/Winged helix DNA-binding domain"/>
    <property type="match status" value="2"/>
</dbReference>
<dbReference type="PROSITE" id="PS50139">
    <property type="entry name" value="Z_BINDING"/>
    <property type="match status" value="2"/>
</dbReference>
<feature type="compositionally biased region" description="Low complexity" evidence="5">
    <location>
        <begin position="482"/>
        <end position="493"/>
    </location>
</feature>
<dbReference type="InterPro" id="IPR036390">
    <property type="entry name" value="WH_DNA-bd_sf"/>
</dbReference>
<dbReference type="PANTHER" id="PTHR44329:SF291">
    <property type="entry name" value="PROTEIN KINASE DOMAIN-CONTAINING PROTEIN"/>
    <property type="match status" value="1"/>
</dbReference>
<feature type="domain" description="Z-binding" evidence="7">
    <location>
        <begin position="384"/>
        <end position="449"/>
    </location>
</feature>
<dbReference type="InterPro" id="IPR055121">
    <property type="entry name" value="HTH_69"/>
</dbReference>
<evidence type="ECO:0000256" key="1">
    <source>
        <dbReference type="ARBA" id="ARBA00022741"/>
    </source>
</evidence>
<dbReference type="SMART" id="SM00550">
    <property type="entry name" value="Zalpha"/>
    <property type="match status" value="2"/>
</dbReference>
<keyword evidence="9" id="KW-1185">Reference proteome</keyword>
<dbReference type="InterPro" id="IPR017441">
    <property type="entry name" value="Protein_kinase_ATP_BS"/>
</dbReference>
<dbReference type="InterPro" id="IPR042371">
    <property type="entry name" value="Z_dom"/>
</dbReference>
<accession>A0ABP0G4Z4</accession>
<dbReference type="InterPro" id="IPR008271">
    <property type="entry name" value="Ser/Thr_kinase_AS"/>
</dbReference>
<proteinExistence type="predicted"/>
<feature type="domain" description="Z-binding" evidence="7">
    <location>
        <begin position="506"/>
        <end position="571"/>
    </location>
</feature>
<dbReference type="Gene3D" id="1.10.510.10">
    <property type="entry name" value="Transferase(Phosphotransferase) domain 1"/>
    <property type="match status" value="1"/>
</dbReference>
<dbReference type="Pfam" id="PF00069">
    <property type="entry name" value="Pkinase"/>
    <property type="match status" value="1"/>
</dbReference>
<evidence type="ECO:0000259" key="6">
    <source>
        <dbReference type="PROSITE" id="PS50011"/>
    </source>
</evidence>
<evidence type="ECO:0000313" key="8">
    <source>
        <dbReference type="EMBL" id="CAK8686873.1"/>
    </source>
</evidence>
<feature type="binding site" evidence="4">
    <location>
        <position position="46"/>
    </location>
    <ligand>
        <name>ATP</name>
        <dbReference type="ChEBI" id="CHEBI:30616"/>
    </ligand>
</feature>
<dbReference type="InterPro" id="IPR036388">
    <property type="entry name" value="WH-like_DNA-bd_sf"/>
</dbReference>
<reference evidence="8 9" key="1">
    <citation type="submission" date="2024-02" db="EMBL/GenBank/DDBJ databases">
        <authorList>
            <person name="Daric V."/>
            <person name="Darras S."/>
        </authorList>
    </citation>
    <scope>NUCLEOTIDE SEQUENCE [LARGE SCALE GENOMIC DNA]</scope>
</reference>